<keyword evidence="1" id="KW-0732">Signal</keyword>
<reference evidence="2" key="1">
    <citation type="journal article" date="2020" name="Stud. Mycol.">
        <title>101 Dothideomycetes genomes: a test case for predicting lifestyles and emergence of pathogens.</title>
        <authorList>
            <person name="Haridas S."/>
            <person name="Albert R."/>
            <person name="Binder M."/>
            <person name="Bloem J."/>
            <person name="Labutti K."/>
            <person name="Salamov A."/>
            <person name="Andreopoulos B."/>
            <person name="Baker S."/>
            <person name="Barry K."/>
            <person name="Bills G."/>
            <person name="Bluhm B."/>
            <person name="Cannon C."/>
            <person name="Castanera R."/>
            <person name="Culley D."/>
            <person name="Daum C."/>
            <person name="Ezra D."/>
            <person name="Gonzalez J."/>
            <person name="Henrissat B."/>
            <person name="Kuo A."/>
            <person name="Liang C."/>
            <person name="Lipzen A."/>
            <person name="Lutzoni F."/>
            <person name="Magnuson J."/>
            <person name="Mondo S."/>
            <person name="Nolan M."/>
            <person name="Ohm R."/>
            <person name="Pangilinan J."/>
            <person name="Park H.-J."/>
            <person name="Ramirez L."/>
            <person name="Alfaro M."/>
            <person name="Sun H."/>
            <person name="Tritt A."/>
            <person name="Yoshinaga Y."/>
            <person name="Zwiers L.-H."/>
            <person name="Turgeon B."/>
            <person name="Goodwin S."/>
            <person name="Spatafora J."/>
            <person name="Crous P."/>
            <person name="Grigoriev I."/>
        </authorList>
    </citation>
    <scope>NUCLEOTIDE SEQUENCE</scope>
    <source>
        <strain evidence="2">HMLAC05119</strain>
    </source>
</reference>
<sequence length="174" mass="19321">MLTRLPIIATLATLAVADPFSIYWTIPTNSSDGRTMASVKMFANQPNCPEFKNAMPLMFNLLGSKDVSDSTGGGYLCDGCDPELDWTRWNPTRVQLNDHSRQIFSAAPYYITLYRNEDATYTVKDTDNVVRGSCVRATDGQLLACYDKNEYMGLEAFNCQSPDITLLPPVAPTK</sequence>
<protein>
    <recommendedName>
        <fullName evidence="4">AA1-like domain-containing protein</fullName>
    </recommendedName>
</protein>
<name>A0A6A5QFH4_AMPQU</name>
<dbReference type="EMBL" id="ML979138">
    <property type="protein sequence ID" value="KAF1914092.1"/>
    <property type="molecule type" value="Genomic_DNA"/>
</dbReference>
<evidence type="ECO:0000313" key="2">
    <source>
        <dbReference type="EMBL" id="KAF1914092.1"/>
    </source>
</evidence>
<organism evidence="2 3">
    <name type="scientific">Ampelomyces quisqualis</name>
    <name type="common">Powdery mildew agent</name>
    <dbReference type="NCBI Taxonomy" id="50730"/>
    <lineage>
        <taxon>Eukaryota</taxon>
        <taxon>Fungi</taxon>
        <taxon>Dikarya</taxon>
        <taxon>Ascomycota</taxon>
        <taxon>Pezizomycotina</taxon>
        <taxon>Dothideomycetes</taxon>
        <taxon>Pleosporomycetidae</taxon>
        <taxon>Pleosporales</taxon>
        <taxon>Pleosporineae</taxon>
        <taxon>Phaeosphaeriaceae</taxon>
        <taxon>Ampelomyces</taxon>
    </lineage>
</organism>
<gene>
    <name evidence="2" type="ORF">BDU57DRAFT_521268</name>
</gene>
<proteinExistence type="predicted"/>
<accession>A0A6A5QFH4</accession>
<keyword evidence="3" id="KW-1185">Reference proteome</keyword>
<evidence type="ECO:0008006" key="4">
    <source>
        <dbReference type="Google" id="ProtNLM"/>
    </source>
</evidence>
<dbReference type="Proteomes" id="UP000800096">
    <property type="component" value="Unassembled WGS sequence"/>
</dbReference>
<evidence type="ECO:0000313" key="3">
    <source>
        <dbReference type="Proteomes" id="UP000800096"/>
    </source>
</evidence>
<dbReference type="OrthoDB" id="10472873at2759"/>
<feature type="signal peptide" evidence="1">
    <location>
        <begin position="1"/>
        <end position="17"/>
    </location>
</feature>
<feature type="chain" id="PRO_5025431730" description="AA1-like domain-containing protein" evidence="1">
    <location>
        <begin position="18"/>
        <end position="174"/>
    </location>
</feature>
<dbReference type="AlphaFoldDB" id="A0A6A5QFH4"/>
<evidence type="ECO:0000256" key="1">
    <source>
        <dbReference type="SAM" id="SignalP"/>
    </source>
</evidence>